<evidence type="ECO:0000313" key="1">
    <source>
        <dbReference type="EMBL" id="AAW27537.1"/>
    </source>
</evidence>
<protein>
    <submittedName>
        <fullName evidence="1">SJCHGC09459 protein</fullName>
    </submittedName>
</protein>
<sequence>MKPGVWDFQSIALRLHLDIREDDGSGVNFTSLPKEKSELFKVRKGTAKRLYVGISQLDGHVYLPISGILDVCLGYGRYLSESELTYLGGEENVTRGEASSNLLSGTSFSTWVTWPSNHDQFSMFDVIGNRDECIFLHSSCTPTCSSGLKNL</sequence>
<accession>Q5D9G9</accession>
<name>Q5D9G9_SCHJA</name>
<organism evidence="1">
    <name type="scientific">Schistosoma japonicum</name>
    <name type="common">Blood fluke</name>
    <dbReference type="NCBI Taxonomy" id="6182"/>
    <lineage>
        <taxon>Eukaryota</taxon>
        <taxon>Metazoa</taxon>
        <taxon>Spiralia</taxon>
        <taxon>Lophotrochozoa</taxon>
        <taxon>Platyhelminthes</taxon>
        <taxon>Trematoda</taxon>
        <taxon>Digenea</taxon>
        <taxon>Strigeidida</taxon>
        <taxon>Schistosomatoidea</taxon>
        <taxon>Schistosomatidae</taxon>
        <taxon>Schistosoma</taxon>
    </lineage>
</organism>
<proteinExistence type="evidence at transcript level"/>
<dbReference type="EMBL" id="AY815805">
    <property type="protein sequence ID" value="AAW27537.1"/>
    <property type="molecule type" value="mRNA"/>
</dbReference>
<reference evidence="1" key="2">
    <citation type="journal article" date="2006" name="PLoS Pathog.">
        <title>New perspectives on host-parasite interplay by comparative transcriptomic and proteomic analyses of Schistosoma japonicum.</title>
        <authorList>
            <person name="Liu F."/>
            <person name="Lu J."/>
            <person name="Hu W."/>
            <person name="Wang S.Y."/>
            <person name="Cui S.J."/>
            <person name="Chi M."/>
            <person name="Yan Q."/>
            <person name="Wang X.R."/>
            <person name="Song H.D."/>
            <person name="Xu X.N."/>
            <person name="Wang J.J."/>
            <person name="Zhang X.L."/>
            <person name="Zhang X."/>
            <person name="Wang Z.Q."/>
            <person name="Xue C.L."/>
            <person name="Brindley P.J."/>
            <person name="McManus D.P."/>
            <person name="Yang P.Y."/>
            <person name="Feng Z."/>
            <person name="Chen Z."/>
            <person name="Han Z.G."/>
        </authorList>
    </citation>
    <scope>NUCLEOTIDE SEQUENCE</scope>
</reference>
<dbReference type="AlphaFoldDB" id="Q5D9G9"/>
<reference evidence="1" key="1">
    <citation type="submission" date="2004-11" db="EMBL/GenBank/DDBJ databases">
        <title>The full-length cDNA sequences of Schistosoma japonicum genes.</title>
        <authorList>
            <person name="Han Z."/>
        </authorList>
    </citation>
    <scope>NUCLEOTIDE SEQUENCE</scope>
</reference>